<gene>
    <name evidence="7" type="ORF">QBC47DRAFT_350780</name>
</gene>
<comment type="catalytic activity">
    <reaction evidence="1">
        <text>All bonds known to be hydrolyzed by this endopeptidase have arginine in P1 and an acidic residue in P4. P6 is often occupied by an acidic residue or by a hydroxy-amino-acid residue, the phosphorylation of which enhances cleavage.</text>
        <dbReference type="EC" id="3.4.22.49"/>
    </reaction>
</comment>
<dbReference type="InterPro" id="IPR005314">
    <property type="entry name" value="Peptidase_C50"/>
</dbReference>
<dbReference type="Gene3D" id="1.25.40.10">
    <property type="entry name" value="Tetratricopeptide repeat domain"/>
    <property type="match status" value="1"/>
</dbReference>
<name>A0AAJ0B4Y5_9PEZI</name>
<accession>A0AAJ0B4Y5</accession>
<dbReference type="PROSITE" id="PS51700">
    <property type="entry name" value="SEPARIN"/>
    <property type="match status" value="1"/>
</dbReference>
<evidence type="ECO:0000256" key="3">
    <source>
        <dbReference type="ARBA" id="ARBA00022801"/>
    </source>
</evidence>
<proteinExistence type="predicted"/>
<evidence type="ECO:0000313" key="8">
    <source>
        <dbReference type="Proteomes" id="UP001239445"/>
    </source>
</evidence>
<dbReference type="InterPro" id="IPR011990">
    <property type="entry name" value="TPR-like_helical_dom_sf"/>
</dbReference>
<evidence type="ECO:0000256" key="1">
    <source>
        <dbReference type="ARBA" id="ARBA00000451"/>
    </source>
</evidence>
<dbReference type="GO" id="GO:0004197">
    <property type="term" value="F:cysteine-type endopeptidase activity"/>
    <property type="evidence" value="ECO:0007669"/>
    <property type="project" value="InterPro"/>
</dbReference>
<reference evidence="7" key="1">
    <citation type="submission" date="2023-06" db="EMBL/GenBank/DDBJ databases">
        <title>Genome-scale phylogeny and comparative genomics of the fungal order Sordariales.</title>
        <authorList>
            <consortium name="Lawrence Berkeley National Laboratory"/>
            <person name="Hensen N."/>
            <person name="Bonometti L."/>
            <person name="Westerberg I."/>
            <person name="Brannstrom I.O."/>
            <person name="Guillou S."/>
            <person name="Cros-Aarteil S."/>
            <person name="Calhoun S."/>
            <person name="Haridas S."/>
            <person name="Kuo A."/>
            <person name="Mondo S."/>
            <person name="Pangilinan J."/>
            <person name="Riley R."/>
            <person name="Labutti K."/>
            <person name="Andreopoulos B."/>
            <person name="Lipzen A."/>
            <person name="Chen C."/>
            <person name="Yanf M."/>
            <person name="Daum C."/>
            <person name="Ng V."/>
            <person name="Clum A."/>
            <person name="Steindorff A."/>
            <person name="Ohm R."/>
            <person name="Martin F."/>
            <person name="Silar P."/>
            <person name="Natvig D."/>
            <person name="Lalanne C."/>
            <person name="Gautier V."/>
            <person name="Ament-Velasquez S.L."/>
            <person name="Kruys A."/>
            <person name="Hutchinson M.I."/>
            <person name="Powell A.J."/>
            <person name="Barry K."/>
            <person name="Miller A.N."/>
            <person name="Grigoriev I.V."/>
            <person name="Debuchy R."/>
            <person name="Gladieux P."/>
            <person name="Thoren M.H."/>
            <person name="Johannesson H."/>
        </authorList>
    </citation>
    <scope>NUCLEOTIDE SEQUENCE</scope>
    <source>
        <strain evidence="7">PSN4</strain>
    </source>
</reference>
<organism evidence="7 8">
    <name type="scientific">Echria macrotheca</name>
    <dbReference type="NCBI Taxonomy" id="438768"/>
    <lineage>
        <taxon>Eukaryota</taxon>
        <taxon>Fungi</taxon>
        <taxon>Dikarya</taxon>
        <taxon>Ascomycota</taxon>
        <taxon>Pezizomycotina</taxon>
        <taxon>Sordariomycetes</taxon>
        <taxon>Sordariomycetidae</taxon>
        <taxon>Sordariales</taxon>
        <taxon>Schizotheciaceae</taxon>
        <taxon>Echria</taxon>
    </lineage>
</organism>
<comment type="caution">
    <text evidence="7">The sequence shown here is derived from an EMBL/GenBank/DDBJ whole genome shotgun (WGS) entry which is preliminary data.</text>
</comment>
<dbReference type="PANTHER" id="PTHR12792:SF0">
    <property type="entry name" value="SEPARIN"/>
    <property type="match status" value="1"/>
</dbReference>
<evidence type="ECO:0000256" key="2">
    <source>
        <dbReference type="ARBA" id="ARBA00012489"/>
    </source>
</evidence>
<protein>
    <recommendedName>
        <fullName evidence="2">separase</fullName>
        <ecNumber evidence="2">3.4.22.49</ecNumber>
    </recommendedName>
</protein>
<dbReference type="GO" id="GO:0044732">
    <property type="term" value="C:mitotic spindle pole body"/>
    <property type="evidence" value="ECO:0007669"/>
    <property type="project" value="TreeGrafter"/>
</dbReference>
<feature type="region of interest" description="Disordered" evidence="5">
    <location>
        <begin position="1417"/>
        <end position="1450"/>
    </location>
</feature>
<dbReference type="InterPro" id="IPR030397">
    <property type="entry name" value="SEPARIN_core_dom"/>
</dbReference>
<dbReference type="EMBL" id="MU839841">
    <property type="protein sequence ID" value="KAK1751637.1"/>
    <property type="molecule type" value="Genomic_DNA"/>
</dbReference>
<evidence type="ECO:0000256" key="5">
    <source>
        <dbReference type="SAM" id="MobiDB-lite"/>
    </source>
</evidence>
<feature type="region of interest" description="Disordered" evidence="5">
    <location>
        <begin position="90"/>
        <end position="146"/>
    </location>
</feature>
<feature type="compositionally biased region" description="Polar residues" evidence="5">
    <location>
        <begin position="1862"/>
        <end position="1871"/>
    </location>
</feature>
<keyword evidence="4" id="KW-0159">Chromosome partition</keyword>
<feature type="compositionally biased region" description="Low complexity" evidence="5">
    <location>
        <begin position="44"/>
        <end position="55"/>
    </location>
</feature>
<keyword evidence="3" id="KW-0378">Hydrolase</keyword>
<feature type="region of interest" description="Disordered" evidence="5">
    <location>
        <begin position="1859"/>
        <end position="1881"/>
    </location>
</feature>
<dbReference type="GO" id="GO:0005737">
    <property type="term" value="C:cytoplasm"/>
    <property type="evidence" value="ECO:0007669"/>
    <property type="project" value="TreeGrafter"/>
</dbReference>
<dbReference type="Pfam" id="PF03568">
    <property type="entry name" value="Separin_C"/>
    <property type="match status" value="1"/>
</dbReference>
<evidence type="ECO:0000256" key="4">
    <source>
        <dbReference type="ARBA" id="ARBA00022829"/>
    </source>
</evidence>
<dbReference type="GO" id="GO:0006508">
    <property type="term" value="P:proteolysis"/>
    <property type="evidence" value="ECO:0007669"/>
    <property type="project" value="InterPro"/>
</dbReference>
<dbReference type="GO" id="GO:0072686">
    <property type="term" value="C:mitotic spindle"/>
    <property type="evidence" value="ECO:0007669"/>
    <property type="project" value="TreeGrafter"/>
</dbReference>
<evidence type="ECO:0000259" key="6">
    <source>
        <dbReference type="PROSITE" id="PS51700"/>
    </source>
</evidence>
<dbReference type="GO" id="GO:0051307">
    <property type="term" value="P:meiotic chromosome separation"/>
    <property type="evidence" value="ECO:0007669"/>
    <property type="project" value="TreeGrafter"/>
</dbReference>
<dbReference type="EC" id="3.4.22.49" evidence="2"/>
<evidence type="ECO:0000313" key="7">
    <source>
        <dbReference type="EMBL" id="KAK1751637.1"/>
    </source>
</evidence>
<feature type="region of interest" description="Disordered" evidence="5">
    <location>
        <begin position="40"/>
        <end position="68"/>
    </location>
</feature>
<dbReference type="GO" id="GO:0005634">
    <property type="term" value="C:nucleus"/>
    <property type="evidence" value="ECO:0007669"/>
    <property type="project" value="InterPro"/>
</dbReference>
<sequence>MDTLSAQADAVRSAVSSVSTCSPAITALLKSLVLPVDDVPPAKTSTSRPRATASTNGGAKKNSDKKEMSLRERAMLATQVINALIKALGEAAKPPPSTPASPVRRPTQDSEPVKVPRTLRRSLSAPPTPLQPRSTNGLPVSPVATRNARSPTKPIISTGVLCAAECARVALAALRQIYATGKITLPPLQLEMAMSALIGRLVGIGLHDQAVKEMRILKRRLEGSPEKPEAAKGGKTAAADAKLSAQTFAELLNFGDIKGSGPESLLIITTQLQALQILAAINKPASVEAALPYLRSDWKSSPTNIAQALADDSSVDTGKVARQLERIAYYLLTLAPGPSTRDDGFAQEIRLSVSPEAGLELHGLGLEARLQWWKLAKHQGDAEKDVMHPLSAYLAAYVRRSSAKGKAVYQRCYDVFQRISSQLKAQRLVPARGSKSAFASICQTLATLARECGQAGAAEGWVNELRTAIDPKDSVAKSLSVAAQLLALRIKSPSKQLLDDALLGEVVAGIQGPLRGDHAELDELLNSVCSARRSAVNLLIGLGKDDKSTQITLPEKTRGLLETLVLQCPRFCVRWLGKPPGPTSSTKDFLRHEQRRNQMQEPMRNTLESAFMMVKSGLDQGRLTWELMGSILSDCMTLLEYMGHPPTAESAVSYYVRISHFYYLQFYTLRQQSKDAKDPISMRALRGSVECLKNRPSAEKEKGHYLVKLEKLAEVCKALGRGESALSALQSLRSNLLEDGVLTAVSRDLETKSVNAAWARDEKAEILSRALVSISKTEQNSTDWVDVLPEAEQAAALEHHLHFVLLKSGKKQDEITLRHPTVYSLLGIYNPTRFPIRRFRLLIHLLCLEVGRGDQSELVSVTRDAAQLDSHGPFGDDEGLAGFVPHMKAFFHSLMALLDGCRDTTTIQQSLATWQSIVKACNNKTDLERSVEDVSGLLDHLQSVADFLRMKGQESTLAIVLELCADITQVAEGPVAEDIIHHNTCLALQYSNLGQSCKAEQAFAKAQECVAAHKTLGDAVANFHLAFSEHFIAIGNFKRAEEHLGHAQSAFGSDTSTSRSQPVQKKHVVAYASYLLSILAQERGDSHHAFVYARESVRNLFQDWLKLESKLDPKKASPDTSTASDATLTLSTAGMRKEPLGQNPGPEFWKLFNALYRNLIRLSAAYAHLGMCQETLFYAEQAQKFAKCAESNLYDAHAAAWMASMFAKAANPTKSLEMLQEAGNVLPDQERSLFSAELACRMSSLYLSLKNTKGADIMLAKAEAFMGDILQQTAEPNQSADVAMLEDQVSKLKIEDKPATKPRRTASRLVAAKKPTKTTVGKPKRAPPKPMAPIEDAQAMKLRSSILVQKAESMLGKKEWSAALAVLEQVADVSKLVAPTPTGLVTMAACLMGMSMEQMAKDPVFSVIHDSTISFPAIASPHDKEGDGHSPAKTSPPKKGRGTVTRATPTEPTRVYVENLKQAQEYLLQAHAVATLSGDASFVHKISGMLQIIGLLLTATSAKSKAVTHSAHTSYSVELARNLTWSRERKAMVLEKNRPTFGGTDWPPTLSSTNPRRSSLGLTVDLFRFQKEYIDIIPKPWSVISLSLSENKHDLCITKLQAGHNPFVIRLPLERASSRDADTEVFNFQQGHAELLEIIRLADESCHKAKDTSAKSSKLAWWETRECLDLRLRDLLQNIEQIWLGGFRGIFSQHLLRPEHLSQFKRSFLGILDKYLPSRRQVRSKKTKTAQSVKVTLDVRVLELFIGLGDATAPNCDFDEELTDLLYFVVDILQFHGETNAYDEIDFDSMVVETFAALQTYHSGAQTGKSTDPGVHTILMLDRSLHAFPWESLPCLQTCAISRMPSLACLRRLLQEQRTSRKSLTTPTNEPAQRAGQVPEGHHVSFTSGTYILNPSTDLKTTEATFAGPLAKHLPLSTWRQVVGRAPTEPEFESTLSDADILLYFGHGSGAQYIRGRTIRRLDRCRSTVLLMGCSSARLTEAGDFEVYGPAWNYMMAGSPAVVGTLWDVTDRDIDRFAGRLFEEWGITPVGTFEEKETGKKKDNAGKVSLVEAVTRARDACRFRYVTAAAVAVYGIPVYVDK</sequence>
<feature type="compositionally biased region" description="Basic and acidic residues" evidence="5">
    <location>
        <begin position="1421"/>
        <end position="1430"/>
    </location>
</feature>
<feature type="domain" description="Peptidase C50" evidence="6">
    <location>
        <begin position="1886"/>
        <end position="1985"/>
    </location>
</feature>
<keyword evidence="8" id="KW-1185">Reference proteome</keyword>
<dbReference type="Proteomes" id="UP001239445">
    <property type="component" value="Unassembled WGS sequence"/>
</dbReference>
<dbReference type="PANTHER" id="PTHR12792">
    <property type="entry name" value="EXTRA SPINDLE POLES 1-RELATED"/>
    <property type="match status" value="1"/>
</dbReference>